<reference evidence="2 3" key="1">
    <citation type="journal article" date="2019" name="Nat. Med.">
        <title>A library of human gut bacterial isolates paired with longitudinal multiomics data enables mechanistic microbiome research.</title>
        <authorList>
            <person name="Poyet M."/>
            <person name="Groussin M."/>
            <person name="Gibbons S.M."/>
            <person name="Avila-Pacheco J."/>
            <person name="Jiang X."/>
            <person name="Kearney S.M."/>
            <person name="Perrotta A.R."/>
            <person name="Berdy B."/>
            <person name="Zhao S."/>
            <person name="Lieberman T.D."/>
            <person name="Swanson P.K."/>
            <person name="Smith M."/>
            <person name="Roesemann S."/>
            <person name="Alexander J.E."/>
            <person name="Rich S.A."/>
            <person name="Livny J."/>
            <person name="Vlamakis H."/>
            <person name="Clish C."/>
            <person name="Bullock K."/>
            <person name="Deik A."/>
            <person name="Scott J."/>
            <person name="Pierce K.A."/>
            <person name="Xavier R.J."/>
            <person name="Alm E.J."/>
        </authorList>
    </citation>
    <scope>NUCLEOTIDE SEQUENCE [LARGE SCALE GENOMIC DNA]</scope>
    <source>
        <strain evidence="2 3">BIOML-A1</strain>
    </source>
</reference>
<dbReference type="EMBL" id="WNAF01000008">
    <property type="protein sequence ID" value="MTR77338.1"/>
    <property type="molecule type" value="Genomic_DNA"/>
</dbReference>
<evidence type="ECO:0000313" key="3">
    <source>
        <dbReference type="Proteomes" id="UP000448177"/>
    </source>
</evidence>
<protein>
    <recommendedName>
        <fullName evidence="1">DUF7768 domain-containing protein</fullName>
    </recommendedName>
</protein>
<dbReference type="Pfam" id="PF24963">
    <property type="entry name" value="DUF7768"/>
    <property type="match status" value="1"/>
</dbReference>
<organism evidence="2 3">
    <name type="scientific">Mediterraneibacter faecis</name>
    <dbReference type="NCBI Taxonomy" id="592978"/>
    <lineage>
        <taxon>Bacteria</taxon>
        <taxon>Bacillati</taxon>
        <taxon>Bacillota</taxon>
        <taxon>Clostridia</taxon>
        <taxon>Lachnospirales</taxon>
        <taxon>Lachnospiraceae</taxon>
        <taxon>Mediterraneibacter</taxon>
    </lineage>
</organism>
<dbReference type="Proteomes" id="UP000448177">
    <property type="component" value="Unassembled WGS sequence"/>
</dbReference>
<dbReference type="InterPro" id="IPR056670">
    <property type="entry name" value="DUF7768"/>
</dbReference>
<dbReference type="RefSeq" id="WP_117470655.1">
    <property type="nucleotide sequence ID" value="NZ_WNAF01000008.1"/>
</dbReference>
<proteinExistence type="predicted"/>
<name>A0A844KH04_9FIRM</name>
<dbReference type="AlphaFoldDB" id="A0A844KH04"/>
<comment type="caution">
    <text evidence="2">The sequence shown here is derived from an EMBL/GenBank/DDBJ whole genome shotgun (WGS) entry which is preliminary data.</text>
</comment>
<keyword evidence="3" id="KW-1185">Reference proteome</keyword>
<evidence type="ECO:0000313" key="2">
    <source>
        <dbReference type="EMBL" id="MTR77338.1"/>
    </source>
</evidence>
<feature type="domain" description="DUF7768" evidence="1">
    <location>
        <begin position="4"/>
        <end position="98"/>
    </location>
</feature>
<accession>A0A844KH04</accession>
<dbReference type="Gene3D" id="3.40.50.10400">
    <property type="entry name" value="Hypothetical protein PA1492"/>
    <property type="match status" value="1"/>
</dbReference>
<gene>
    <name evidence="2" type="ORF">GMD21_11780</name>
</gene>
<evidence type="ECO:0000259" key="1">
    <source>
        <dbReference type="Pfam" id="PF24963"/>
    </source>
</evidence>
<sequence>MKRPLAYITAPWSNSQYENAENAAAYCRQVYDAGYSPICPVLFLPTFLKDEIPQEHKDGLDMARDYLRRSHVLVVCGHGIDETVKNDIATAERLRITATTLDGILAVKGQGRGKGGARHV</sequence>